<keyword evidence="5" id="KW-0964">Secreted</keyword>
<feature type="signal peptide" evidence="11">
    <location>
        <begin position="1"/>
        <end position="18"/>
    </location>
</feature>
<dbReference type="GO" id="GO:0005576">
    <property type="term" value="C:extracellular region"/>
    <property type="evidence" value="ECO:0007669"/>
    <property type="project" value="UniProtKB-SubCell"/>
</dbReference>
<comment type="caution">
    <text evidence="13">The sequence shown here is derived from an EMBL/GenBank/DDBJ whole genome shotgun (WGS) entry which is preliminary data.</text>
</comment>
<organism evidence="13 14">
    <name type="scientific">Curvularia kusanoi</name>
    <name type="common">Cochliobolus kusanoi</name>
    <dbReference type="NCBI Taxonomy" id="90978"/>
    <lineage>
        <taxon>Eukaryota</taxon>
        <taxon>Fungi</taxon>
        <taxon>Dikarya</taxon>
        <taxon>Ascomycota</taxon>
        <taxon>Pezizomycotina</taxon>
        <taxon>Dothideomycetes</taxon>
        <taxon>Pleosporomycetidae</taxon>
        <taxon>Pleosporales</taxon>
        <taxon>Pleosporineae</taxon>
        <taxon>Pleosporaceae</taxon>
        <taxon>Curvularia</taxon>
    </lineage>
</organism>
<keyword evidence="14" id="KW-1185">Reference proteome</keyword>
<dbReference type="GO" id="GO:0031176">
    <property type="term" value="F:endo-1,4-beta-xylanase activity"/>
    <property type="evidence" value="ECO:0007669"/>
    <property type="project" value="UniProtKB-EC"/>
</dbReference>
<evidence type="ECO:0000256" key="8">
    <source>
        <dbReference type="ARBA" id="ARBA00023277"/>
    </source>
</evidence>
<comment type="similarity">
    <text evidence="4 10">Belongs to the glycosyl hydrolase 10 (cellulase F) family.</text>
</comment>
<evidence type="ECO:0000256" key="4">
    <source>
        <dbReference type="ARBA" id="ARBA00007495"/>
    </source>
</evidence>
<keyword evidence="6" id="KW-0858">Xylan degradation</keyword>
<evidence type="ECO:0000256" key="1">
    <source>
        <dbReference type="ARBA" id="ARBA00000681"/>
    </source>
</evidence>
<evidence type="ECO:0000256" key="7">
    <source>
        <dbReference type="ARBA" id="ARBA00022801"/>
    </source>
</evidence>
<dbReference type="GO" id="GO:0045493">
    <property type="term" value="P:xylan catabolic process"/>
    <property type="evidence" value="ECO:0007669"/>
    <property type="project" value="UniProtKB-KW"/>
</dbReference>
<dbReference type="PROSITE" id="PS51760">
    <property type="entry name" value="GH10_2"/>
    <property type="match status" value="1"/>
</dbReference>
<name>A0A9P4TJ74_CURKU</name>
<evidence type="ECO:0000256" key="9">
    <source>
        <dbReference type="ARBA" id="ARBA00023326"/>
    </source>
</evidence>
<evidence type="ECO:0000259" key="12">
    <source>
        <dbReference type="PROSITE" id="PS51760"/>
    </source>
</evidence>
<feature type="domain" description="GH10" evidence="12">
    <location>
        <begin position="25"/>
        <end position="347"/>
    </location>
</feature>
<dbReference type="Pfam" id="PF00331">
    <property type="entry name" value="Glyco_hydro_10"/>
    <property type="match status" value="1"/>
</dbReference>
<proteinExistence type="inferred from homology"/>
<evidence type="ECO:0000256" key="10">
    <source>
        <dbReference type="RuleBase" id="RU361174"/>
    </source>
</evidence>
<keyword evidence="11" id="KW-0732">Signal</keyword>
<feature type="chain" id="PRO_5040384735" description="Beta-xylanase" evidence="11">
    <location>
        <begin position="19"/>
        <end position="354"/>
    </location>
</feature>
<comment type="pathway">
    <text evidence="3">Glycan degradation; xylan degradation.</text>
</comment>
<keyword evidence="10" id="KW-0326">Glycosidase</keyword>
<keyword evidence="7 10" id="KW-0378">Hydrolase</keyword>
<dbReference type="SMART" id="SM00633">
    <property type="entry name" value="Glyco_10"/>
    <property type="match status" value="1"/>
</dbReference>
<keyword evidence="9 10" id="KW-0624">Polysaccharide degradation</keyword>
<evidence type="ECO:0000256" key="5">
    <source>
        <dbReference type="ARBA" id="ARBA00022525"/>
    </source>
</evidence>
<dbReference type="InterPro" id="IPR017853">
    <property type="entry name" value="GH"/>
</dbReference>
<gene>
    <name evidence="13" type="ORF">E8E13_002775</name>
</gene>
<dbReference type="InterPro" id="IPR001000">
    <property type="entry name" value="GH10_dom"/>
</dbReference>
<dbReference type="PANTHER" id="PTHR31490:SF35">
    <property type="entry name" value="ENDO-1,4-BETA-XYLANASE"/>
    <property type="match status" value="1"/>
</dbReference>
<dbReference type="PANTHER" id="PTHR31490">
    <property type="entry name" value="GLYCOSYL HYDROLASE"/>
    <property type="match status" value="1"/>
</dbReference>
<evidence type="ECO:0000256" key="11">
    <source>
        <dbReference type="SAM" id="SignalP"/>
    </source>
</evidence>
<accession>A0A9P4TJ74</accession>
<dbReference type="Proteomes" id="UP000801428">
    <property type="component" value="Unassembled WGS sequence"/>
</dbReference>
<dbReference type="OrthoDB" id="3055998at2759"/>
<sequence>MHFSSIVASLALASSVLAVPTAPKPQKETSLYKAFRERNREFIGTALTIRDEPAEPKIVDQDFNSVTPENAMKWESTEPSRNNFTFEGGDAVVAFAKKYDQEIHCHTLVWHSQLPTWVSSGGFDNKTLISIMENHIKNVAGRWKGACTRWDVVNEALNEDGTYRESVFLNTIGEAYIPIAFRLAAKYAKGSKLYYNDYNLEYNGAKTEGAKRIVKLIKSYGVRIDGVGYQAHLSSEATPTAPGPTPDQKTLEAALKATSNEGVDVVYTEIDVRMNTPATPEKLKVQAAAYERIAKSCIAVKRCVGMTIWGISDKYSWIPGVFPSEGAALVWDDNYAKKPAYDGFLKGIKEGKKN</sequence>
<protein>
    <recommendedName>
        <fullName evidence="10">Beta-xylanase</fullName>
        <ecNumber evidence="10">3.2.1.8</ecNumber>
    </recommendedName>
</protein>
<dbReference type="InterPro" id="IPR044846">
    <property type="entry name" value="GH10"/>
</dbReference>
<evidence type="ECO:0000313" key="14">
    <source>
        <dbReference type="Proteomes" id="UP000801428"/>
    </source>
</evidence>
<dbReference type="AlphaFoldDB" id="A0A9P4TJ74"/>
<evidence type="ECO:0000256" key="2">
    <source>
        <dbReference type="ARBA" id="ARBA00004613"/>
    </source>
</evidence>
<evidence type="ECO:0000256" key="3">
    <source>
        <dbReference type="ARBA" id="ARBA00004851"/>
    </source>
</evidence>
<keyword evidence="8 10" id="KW-0119">Carbohydrate metabolism</keyword>
<dbReference type="EMBL" id="SWKU01000006">
    <property type="protein sequence ID" value="KAF3005626.1"/>
    <property type="molecule type" value="Genomic_DNA"/>
</dbReference>
<comment type="subcellular location">
    <subcellularLocation>
        <location evidence="2">Secreted</location>
    </subcellularLocation>
</comment>
<dbReference type="EC" id="3.2.1.8" evidence="10"/>
<reference evidence="13" key="1">
    <citation type="submission" date="2019-04" db="EMBL/GenBank/DDBJ databases">
        <title>Sequencing of skin fungus with MAO and IRED activity.</title>
        <authorList>
            <person name="Marsaioli A.J."/>
            <person name="Bonatto J.M.C."/>
            <person name="Reis Junior O."/>
        </authorList>
    </citation>
    <scope>NUCLEOTIDE SEQUENCE</scope>
    <source>
        <strain evidence="13">30M1</strain>
    </source>
</reference>
<evidence type="ECO:0000256" key="6">
    <source>
        <dbReference type="ARBA" id="ARBA00022651"/>
    </source>
</evidence>
<dbReference type="PRINTS" id="PR00134">
    <property type="entry name" value="GLHYDRLASE10"/>
</dbReference>
<dbReference type="Gene3D" id="3.20.20.80">
    <property type="entry name" value="Glycosidases"/>
    <property type="match status" value="1"/>
</dbReference>
<dbReference type="SUPFAM" id="SSF51445">
    <property type="entry name" value="(Trans)glycosidases"/>
    <property type="match status" value="1"/>
</dbReference>
<evidence type="ECO:0000313" key="13">
    <source>
        <dbReference type="EMBL" id="KAF3005626.1"/>
    </source>
</evidence>
<comment type="catalytic activity">
    <reaction evidence="1 10">
        <text>Endohydrolysis of (1-&gt;4)-beta-D-xylosidic linkages in xylans.</text>
        <dbReference type="EC" id="3.2.1.8"/>
    </reaction>
</comment>